<comment type="subunit">
    <text evidence="3">The 20S proteasome core is composed of 28 subunits that are arranged in four stacked rings, resulting in a barrel-shaped structure. The two end rings are each formed by seven alpha subunits, and the two central rings are each formed by seven beta subunits.</text>
</comment>
<dbReference type="InterPro" id="IPR029055">
    <property type="entry name" value="Ntn_hydrolases_N"/>
</dbReference>
<dbReference type="GO" id="GO:0019773">
    <property type="term" value="C:proteasome core complex, alpha-subunit complex"/>
    <property type="evidence" value="ECO:0007669"/>
    <property type="project" value="UniProtKB-UniRule"/>
</dbReference>
<sequence length="160" mass="17234">MGDSQYSFSLTTFSPTGKLVQIEHALTAVGSGQTSLGIKAANGVVIATEKKLPSILVDETSVKKIQLLTPNIGVVYSGMGPDFRVLVRKSRKQAEQYHRLYKEPIPVTQLVDPSGSYFSWKASAMGKNVSNAKTFLEKRVLTPAEVDDYLGEGAPDGGIT</sequence>
<name>A0AAN8UGD7_9MAGN</name>
<comment type="function">
    <text evidence="3">The proteasome is a multicatalytic proteinase complex which is characterized by its ability to cleave peptides with Arg, Phe, Tyr, Leu, and Glu adjacent to the leaving group at neutral or slightly basic pH.</text>
</comment>
<dbReference type="EMBL" id="JBAMMX010000028">
    <property type="protein sequence ID" value="KAK6911286.1"/>
    <property type="molecule type" value="Genomic_DNA"/>
</dbReference>
<reference evidence="5 6" key="1">
    <citation type="submission" date="2023-12" db="EMBL/GenBank/DDBJ databases">
        <title>A high-quality genome assembly for Dillenia turbinata (Dilleniales).</title>
        <authorList>
            <person name="Chanderbali A."/>
        </authorList>
    </citation>
    <scope>NUCLEOTIDE SEQUENCE [LARGE SCALE GENOMIC DNA]</scope>
    <source>
        <strain evidence="5">LSX21</strain>
        <tissue evidence="5">Leaf</tissue>
    </source>
</reference>
<dbReference type="Pfam" id="PF10584">
    <property type="entry name" value="Proteasome_A_N"/>
    <property type="match status" value="1"/>
</dbReference>
<evidence type="ECO:0000313" key="5">
    <source>
        <dbReference type="EMBL" id="KAK6911286.1"/>
    </source>
</evidence>
<dbReference type="AlphaFoldDB" id="A0AAN8UGD7"/>
<keyword evidence="3" id="KW-0963">Cytoplasm</keyword>
<keyword evidence="3" id="KW-0539">Nucleus</keyword>
<organism evidence="5 6">
    <name type="scientific">Dillenia turbinata</name>
    <dbReference type="NCBI Taxonomy" id="194707"/>
    <lineage>
        <taxon>Eukaryota</taxon>
        <taxon>Viridiplantae</taxon>
        <taxon>Streptophyta</taxon>
        <taxon>Embryophyta</taxon>
        <taxon>Tracheophyta</taxon>
        <taxon>Spermatophyta</taxon>
        <taxon>Magnoliopsida</taxon>
        <taxon>eudicotyledons</taxon>
        <taxon>Gunneridae</taxon>
        <taxon>Pentapetalae</taxon>
        <taxon>Dilleniales</taxon>
        <taxon>Dilleniaceae</taxon>
        <taxon>Dillenia</taxon>
    </lineage>
</organism>
<keyword evidence="6" id="KW-1185">Reference proteome</keyword>
<dbReference type="SUPFAM" id="SSF56235">
    <property type="entry name" value="N-terminal nucleophile aminohydrolases (Ntn hydrolases)"/>
    <property type="match status" value="1"/>
</dbReference>
<accession>A0AAN8UGD7</accession>
<keyword evidence="1 2" id="KW-0647">Proteasome</keyword>
<dbReference type="SMART" id="SM00948">
    <property type="entry name" value="Proteasome_A_N"/>
    <property type="match status" value="1"/>
</dbReference>
<dbReference type="PANTHER" id="PTHR11599">
    <property type="entry name" value="PROTEASOME SUBUNIT ALPHA/BETA"/>
    <property type="match status" value="1"/>
</dbReference>
<evidence type="ECO:0000259" key="4">
    <source>
        <dbReference type="PROSITE" id="PS00388"/>
    </source>
</evidence>
<evidence type="ECO:0000256" key="2">
    <source>
        <dbReference type="PROSITE-ProRule" id="PRU00808"/>
    </source>
</evidence>
<comment type="subcellular location">
    <subcellularLocation>
        <location evidence="3">Cytoplasm</location>
    </subcellularLocation>
    <subcellularLocation>
        <location evidence="3">Nucleus</location>
    </subcellularLocation>
</comment>
<dbReference type="GO" id="GO:0006511">
    <property type="term" value="P:ubiquitin-dependent protein catabolic process"/>
    <property type="evidence" value="ECO:0007669"/>
    <property type="project" value="InterPro"/>
</dbReference>
<evidence type="ECO:0000256" key="1">
    <source>
        <dbReference type="ARBA" id="ARBA00022942"/>
    </source>
</evidence>
<evidence type="ECO:0000256" key="3">
    <source>
        <dbReference type="RuleBase" id="RU000551"/>
    </source>
</evidence>
<dbReference type="InterPro" id="IPR001353">
    <property type="entry name" value="Proteasome_sua/b"/>
</dbReference>
<dbReference type="Gene3D" id="3.60.20.10">
    <property type="entry name" value="Glutamine Phosphoribosylpyrophosphate, subunit 1, domain 1"/>
    <property type="match status" value="2"/>
</dbReference>
<dbReference type="InterPro" id="IPR000426">
    <property type="entry name" value="Proteasome_asu_N"/>
</dbReference>
<dbReference type="GO" id="GO:0005634">
    <property type="term" value="C:nucleus"/>
    <property type="evidence" value="ECO:0007669"/>
    <property type="project" value="UniProtKB-SubCell"/>
</dbReference>
<evidence type="ECO:0000313" key="6">
    <source>
        <dbReference type="Proteomes" id="UP001370490"/>
    </source>
</evidence>
<proteinExistence type="inferred from homology"/>
<dbReference type="InterPro" id="IPR050115">
    <property type="entry name" value="Proteasome_alpha"/>
</dbReference>
<dbReference type="PROSITE" id="PS51475">
    <property type="entry name" value="PROTEASOME_ALPHA_2"/>
    <property type="match status" value="1"/>
</dbReference>
<dbReference type="Proteomes" id="UP001370490">
    <property type="component" value="Unassembled WGS sequence"/>
</dbReference>
<gene>
    <name evidence="5" type="ORF">RJ641_023379</name>
</gene>
<protein>
    <recommendedName>
        <fullName evidence="3">Proteasome subunit alpha type</fullName>
    </recommendedName>
</protein>
<comment type="similarity">
    <text evidence="2 3">Belongs to the peptidase T1A family.</text>
</comment>
<comment type="caution">
    <text evidence="5">The sequence shown here is derived from an EMBL/GenBank/DDBJ whole genome shotgun (WGS) entry which is preliminary data.</text>
</comment>
<dbReference type="InterPro" id="IPR023332">
    <property type="entry name" value="Proteasome_alpha-type"/>
</dbReference>
<dbReference type="GO" id="GO:0005737">
    <property type="term" value="C:cytoplasm"/>
    <property type="evidence" value="ECO:0007669"/>
    <property type="project" value="UniProtKB-SubCell"/>
</dbReference>
<feature type="domain" description="Proteasome alpha-type subunits" evidence="4">
    <location>
        <begin position="6"/>
        <end position="28"/>
    </location>
</feature>
<dbReference type="PROSITE" id="PS00388">
    <property type="entry name" value="PROTEASOME_ALPHA_1"/>
    <property type="match status" value="1"/>
</dbReference>
<dbReference type="Pfam" id="PF00227">
    <property type="entry name" value="Proteasome"/>
    <property type="match status" value="1"/>
</dbReference>